<keyword evidence="4" id="KW-1133">Transmembrane helix</keyword>
<keyword evidence="2" id="KW-1003">Cell membrane</keyword>
<name>A0A840G6Z3_RHOTE</name>
<proteinExistence type="inferred from homology"/>
<evidence type="ECO:0000256" key="8">
    <source>
        <dbReference type="ARBA" id="ARBA00024235"/>
    </source>
</evidence>
<evidence type="ECO:0000256" key="3">
    <source>
        <dbReference type="ARBA" id="ARBA00022692"/>
    </source>
</evidence>
<keyword evidence="5" id="KW-0472">Membrane</keyword>
<dbReference type="InterPro" id="IPR026039">
    <property type="entry name" value="YfgM"/>
</dbReference>
<dbReference type="Gene3D" id="1.25.40.10">
    <property type="entry name" value="Tetratricopeptide repeat domain"/>
    <property type="match status" value="1"/>
</dbReference>
<dbReference type="Pfam" id="PF09976">
    <property type="entry name" value="TPR_21"/>
    <property type="match status" value="1"/>
</dbReference>
<comment type="caution">
    <text evidence="10">The sequence shown here is derived from an EMBL/GenBank/DDBJ whole genome shotgun (WGS) entry which is preliminary data.</text>
</comment>
<dbReference type="GO" id="GO:0005886">
    <property type="term" value="C:plasma membrane"/>
    <property type="evidence" value="ECO:0007669"/>
    <property type="project" value="UniProtKB-SubCell"/>
</dbReference>
<evidence type="ECO:0000313" key="11">
    <source>
        <dbReference type="Proteomes" id="UP000587070"/>
    </source>
</evidence>
<dbReference type="AlphaFoldDB" id="A0A840G6Z3"/>
<dbReference type="InterPro" id="IPR011990">
    <property type="entry name" value="TPR-like_helical_dom_sf"/>
</dbReference>
<comment type="similarity">
    <text evidence="7">Belongs to the YfgM family.</text>
</comment>
<gene>
    <name evidence="10" type="ORF">GGD90_002020</name>
</gene>
<evidence type="ECO:0000259" key="9">
    <source>
        <dbReference type="Pfam" id="PF09976"/>
    </source>
</evidence>
<keyword evidence="3" id="KW-0812">Transmembrane</keyword>
<dbReference type="Proteomes" id="UP000587070">
    <property type="component" value="Unassembled WGS sequence"/>
</dbReference>
<evidence type="ECO:0000256" key="5">
    <source>
        <dbReference type="ARBA" id="ARBA00023136"/>
    </source>
</evidence>
<evidence type="ECO:0000256" key="4">
    <source>
        <dbReference type="ARBA" id="ARBA00022989"/>
    </source>
</evidence>
<evidence type="ECO:0000256" key="6">
    <source>
        <dbReference type="ARBA" id="ARBA00023186"/>
    </source>
</evidence>
<evidence type="ECO:0000313" key="10">
    <source>
        <dbReference type="EMBL" id="MBB4247646.1"/>
    </source>
</evidence>
<evidence type="ECO:0000256" key="2">
    <source>
        <dbReference type="ARBA" id="ARBA00022475"/>
    </source>
</evidence>
<reference evidence="10 11" key="1">
    <citation type="submission" date="2020-08" db="EMBL/GenBank/DDBJ databases">
        <title>Genome sequencing of Purple Non-Sulfur Bacteria from various extreme environments.</title>
        <authorList>
            <person name="Mayer M."/>
        </authorList>
    </citation>
    <scope>NUCLEOTIDE SEQUENCE [LARGE SCALE GENOMIC DNA]</scope>
    <source>
        <strain evidence="10 11">2761</strain>
    </source>
</reference>
<dbReference type="PIRSF" id="PIRSF006170">
    <property type="entry name" value="YfgM"/>
    <property type="match status" value="1"/>
</dbReference>
<evidence type="ECO:0000256" key="7">
    <source>
        <dbReference type="ARBA" id="ARBA00024197"/>
    </source>
</evidence>
<dbReference type="PANTHER" id="PTHR38035">
    <property type="entry name" value="UPF0070 PROTEIN YFGM"/>
    <property type="match status" value="1"/>
</dbReference>
<sequence>MATYDLEEQEQLDEIKTWWKQHGNTVTAVVLAASLAVAGWQGWNWYQRNQAAQAAAIFSVLQQAAASGDAQRVKTASGELLEKFPSTPVAALAALTAAKSAVDSGDAKTARAQLGWVVSNGRDEARELARLRLATLLIDDKAYDEALRLLDGAVSEGFAARFADVRGDVLSAQGKKAEAAAAWRQASAALDAKDAAAGKGRSTLQDREANAPFRELLRLKLEASGEAAR</sequence>
<evidence type="ECO:0000256" key="1">
    <source>
        <dbReference type="ARBA" id="ARBA00004401"/>
    </source>
</evidence>
<keyword evidence="11" id="KW-1185">Reference proteome</keyword>
<dbReference type="InterPro" id="IPR018704">
    <property type="entry name" value="SecYEG/CpoB_TPR"/>
</dbReference>
<feature type="domain" description="Ancillary SecYEG translocon subunit/Cell division coordinator CpoB TPR" evidence="9">
    <location>
        <begin position="16"/>
        <end position="194"/>
    </location>
</feature>
<dbReference type="RefSeq" id="WP_184415076.1">
    <property type="nucleotide sequence ID" value="NZ_JACIGE010000006.1"/>
</dbReference>
<organism evidence="10 11">
    <name type="scientific">Rhodocyclus tenuis</name>
    <name type="common">Rhodospirillum tenue</name>
    <dbReference type="NCBI Taxonomy" id="1066"/>
    <lineage>
        <taxon>Bacteria</taxon>
        <taxon>Pseudomonadati</taxon>
        <taxon>Pseudomonadota</taxon>
        <taxon>Betaproteobacteria</taxon>
        <taxon>Rhodocyclales</taxon>
        <taxon>Rhodocyclaceae</taxon>
        <taxon>Rhodocyclus</taxon>
    </lineage>
</organism>
<dbReference type="EMBL" id="JACIGE010000006">
    <property type="protein sequence ID" value="MBB4247646.1"/>
    <property type="molecule type" value="Genomic_DNA"/>
</dbReference>
<keyword evidence="6" id="KW-0143">Chaperone</keyword>
<protein>
    <recommendedName>
        <fullName evidence="8">Ancillary SecYEG translocon subunit</fullName>
    </recommendedName>
</protein>
<dbReference type="GO" id="GO:0044877">
    <property type="term" value="F:protein-containing complex binding"/>
    <property type="evidence" value="ECO:0007669"/>
    <property type="project" value="InterPro"/>
</dbReference>
<accession>A0A840G6Z3</accession>
<comment type="subcellular location">
    <subcellularLocation>
        <location evidence="1">Cell membrane</location>
        <topology evidence="1">Single-pass type II membrane protein</topology>
    </subcellularLocation>
</comment>
<dbReference type="PANTHER" id="PTHR38035:SF1">
    <property type="entry name" value="ANCILLARY SECYEG TRANSLOCON SUBUNIT"/>
    <property type="match status" value="1"/>
</dbReference>